<dbReference type="Proteomes" id="UP000789920">
    <property type="component" value="Unassembled WGS sequence"/>
</dbReference>
<dbReference type="EMBL" id="CAJVQC010013353">
    <property type="protein sequence ID" value="CAG8647429.1"/>
    <property type="molecule type" value="Genomic_DNA"/>
</dbReference>
<evidence type="ECO:0000313" key="1">
    <source>
        <dbReference type="EMBL" id="CAG8647429.1"/>
    </source>
</evidence>
<protein>
    <submittedName>
        <fullName evidence="1">32651_t:CDS:1</fullName>
    </submittedName>
</protein>
<name>A0ACA9ND95_9GLOM</name>
<reference evidence="1" key="1">
    <citation type="submission" date="2021-06" db="EMBL/GenBank/DDBJ databases">
        <authorList>
            <person name="Kallberg Y."/>
            <person name="Tangrot J."/>
            <person name="Rosling A."/>
        </authorList>
    </citation>
    <scope>NUCLEOTIDE SEQUENCE</scope>
    <source>
        <strain evidence="1">MA461A</strain>
    </source>
</reference>
<gene>
    <name evidence="1" type="ORF">RPERSI_LOCUS7732</name>
</gene>
<feature type="non-terminal residue" evidence="1">
    <location>
        <position position="1"/>
    </location>
</feature>
<keyword evidence="2" id="KW-1185">Reference proteome</keyword>
<proteinExistence type="predicted"/>
<organism evidence="1 2">
    <name type="scientific">Racocetra persica</name>
    <dbReference type="NCBI Taxonomy" id="160502"/>
    <lineage>
        <taxon>Eukaryota</taxon>
        <taxon>Fungi</taxon>
        <taxon>Fungi incertae sedis</taxon>
        <taxon>Mucoromycota</taxon>
        <taxon>Glomeromycotina</taxon>
        <taxon>Glomeromycetes</taxon>
        <taxon>Diversisporales</taxon>
        <taxon>Gigasporaceae</taxon>
        <taxon>Racocetra</taxon>
    </lineage>
</organism>
<evidence type="ECO:0000313" key="2">
    <source>
        <dbReference type="Proteomes" id="UP000789920"/>
    </source>
</evidence>
<sequence>ETQSELEKLKQERMQICIQADKNSETNSSVLDKILDEMGVDNDKDLTDDDDEQADIETAPE</sequence>
<accession>A0ACA9ND95</accession>
<comment type="caution">
    <text evidence="1">The sequence shown here is derived from an EMBL/GenBank/DDBJ whole genome shotgun (WGS) entry which is preliminary data.</text>
</comment>